<evidence type="ECO:0000256" key="1">
    <source>
        <dbReference type="SAM" id="Phobius"/>
    </source>
</evidence>
<gene>
    <name evidence="2" type="ORF">GHC57_12485</name>
</gene>
<keyword evidence="1" id="KW-1133">Transmembrane helix</keyword>
<dbReference type="OrthoDB" id="9875788at2"/>
<feature type="transmembrane region" description="Helical" evidence="1">
    <location>
        <begin position="31"/>
        <end position="57"/>
    </location>
</feature>
<sequence>MVGLLVVILLGIVAAIWPEMVLLGFALGPLGMAWFAAWGLLPVIAFYVAIILAGALVSWPLGRLRWGIGVLAALAVAFGVPWSANQQTDRAVAAWTAGDVRPGEPVAVDGPVLVRLAPVFTQGRKHPCGPLCQRLLYSGAAPRVLMLPPDREDETAPGFFIERREACPPVPGALPAVAARIAAGDCLVEAPTPVDRATLVYERTRVFDHDDDWRSWPWAQAIRLKRIEIRRGLEPEAERLYRRTAVIAKRLSTPFMIHFGGTSLPEGLAVIRRETANDTFDEEDGFQRPDEQVFGDAVRLSAPEPMDLRATIRAGLPRPGPDKTHAHVLMNEFLDSLWPADAPATDDDLALIELAVNDDRMDNFMGLSEVIHMRDQVPPSLVRAMADRLVRTPGVDYVTPQIADAFVALPPGEAEGARDRLETIARDPMAYPKAGRALSRLADSGPTVLPLLLDVLAVAREVRDRPVERVTVARSLELKVAAEAERGAILAFCRLGPVARPAVEDVLWAMLEARLAEPVVHHNIDAAIDALLSMGIDPAALEARFGASDRWRTVSGRIWSFEKDRRVGRPFCGRVLPPPETAGPGDP</sequence>
<feature type="transmembrane region" description="Helical" evidence="1">
    <location>
        <begin position="64"/>
        <end position="84"/>
    </location>
</feature>
<comment type="caution">
    <text evidence="2">The sequence shown here is derived from an EMBL/GenBank/DDBJ whole genome shotgun (WGS) entry which is preliminary data.</text>
</comment>
<accession>A0A7X1ZH36</accession>
<reference evidence="2 3" key="1">
    <citation type="submission" date="2019-10" db="EMBL/GenBank/DDBJ databases">
        <title>Draft whole-genome sequence of the purple nonsulfur photosynthetic bacterium Roseospira navarrensis DSM 15114.</title>
        <authorList>
            <person name="Kyndt J.A."/>
            <person name="Meyer T.E."/>
        </authorList>
    </citation>
    <scope>NUCLEOTIDE SEQUENCE [LARGE SCALE GENOMIC DNA]</scope>
    <source>
        <strain evidence="2 3">DSM 15114</strain>
    </source>
</reference>
<dbReference type="EMBL" id="WIVE01000039">
    <property type="protein sequence ID" value="MQX37337.1"/>
    <property type="molecule type" value="Genomic_DNA"/>
</dbReference>
<proteinExistence type="predicted"/>
<keyword evidence="1" id="KW-0472">Membrane</keyword>
<keyword evidence="3" id="KW-1185">Reference proteome</keyword>
<evidence type="ECO:0000313" key="3">
    <source>
        <dbReference type="Proteomes" id="UP000434582"/>
    </source>
</evidence>
<dbReference type="Proteomes" id="UP000434582">
    <property type="component" value="Unassembled WGS sequence"/>
</dbReference>
<protein>
    <submittedName>
        <fullName evidence="2">Uncharacterized protein</fullName>
    </submittedName>
</protein>
<name>A0A7X1ZH36_9PROT</name>
<keyword evidence="1" id="KW-0812">Transmembrane</keyword>
<dbReference type="AlphaFoldDB" id="A0A7X1ZH36"/>
<dbReference type="RefSeq" id="WP_153344713.1">
    <property type="nucleotide sequence ID" value="NZ_WIVE01000039.1"/>
</dbReference>
<organism evidence="2 3">
    <name type="scientific">Roseospira navarrensis</name>
    <dbReference type="NCBI Taxonomy" id="140058"/>
    <lineage>
        <taxon>Bacteria</taxon>
        <taxon>Pseudomonadati</taxon>
        <taxon>Pseudomonadota</taxon>
        <taxon>Alphaproteobacteria</taxon>
        <taxon>Rhodospirillales</taxon>
        <taxon>Rhodospirillaceae</taxon>
        <taxon>Roseospira</taxon>
    </lineage>
</organism>
<evidence type="ECO:0000313" key="2">
    <source>
        <dbReference type="EMBL" id="MQX37337.1"/>
    </source>
</evidence>